<dbReference type="Proteomes" id="UP000515158">
    <property type="component" value="Unplaced"/>
</dbReference>
<dbReference type="InterPro" id="IPR008979">
    <property type="entry name" value="Galactose-bd-like_sf"/>
</dbReference>
<dbReference type="GO" id="GO:0042073">
    <property type="term" value="P:intraciliary transport"/>
    <property type="evidence" value="ECO:0007669"/>
    <property type="project" value="InterPro"/>
</dbReference>
<evidence type="ECO:0000313" key="2">
    <source>
        <dbReference type="RefSeq" id="XP_034230920.1"/>
    </source>
</evidence>
<dbReference type="Gene3D" id="2.60.120.260">
    <property type="entry name" value="Galactose-binding domain-like"/>
    <property type="match status" value="1"/>
</dbReference>
<dbReference type="KEGG" id="tpal:117639411"/>
<organism evidence="2">
    <name type="scientific">Thrips palmi</name>
    <name type="common">Melon thrips</name>
    <dbReference type="NCBI Taxonomy" id="161013"/>
    <lineage>
        <taxon>Eukaryota</taxon>
        <taxon>Metazoa</taxon>
        <taxon>Ecdysozoa</taxon>
        <taxon>Arthropoda</taxon>
        <taxon>Hexapoda</taxon>
        <taxon>Insecta</taxon>
        <taxon>Pterygota</taxon>
        <taxon>Neoptera</taxon>
        <taxon>Paraneoptera</taxon>
        <taxon>Thysanoptera</taxon>
        <taxon>Terebrantia</taxon>
        <taxon>Thripoidea</taxon>
        <taxon>Thripidae</taxon>
        <taxon>Thrips</taxon>
    </lineage>
</organism>
<evidence type="ECO:0000313" key="1">
    <source>
        <dbReference type="Proteomes" id="UP000515158"/>
    </source>
</evidence>
<dbReference type="AlphaFoldDB" id="A0A6P8Y3M8"/>
<protein>
    <submittedName>
        <fullName evidence="2">Intraflagellar transport protein 25 homolog</fullName>
    </submittedName>
</protein>
<sequence length="148" mass="16583">MLNETDMQDLALASHGCRISFSSCGHEDIASSQNIIDGSRSTFWTTTGLYPHSFIISFPKPINLSTITVRSYCVKNMLIEACSGNLSTGFVELKTLDMQLTDLHHQVSKVNLDSTTAHHLRFTIKDGFQEFCAIYKVEVFGTQLQHHL</sequence>
<proteinExistence type="predicted"/>
<dbReference type="PANTHER" id="PTHR33906">
    <property type="entry name" value="INTRAFLAGELLAR TRANSPORT PROTEIN 25 HOMOLOG"/>
    <property type="match status" value="1"/>
</dbReference>
<dbReference type="PANTHER" id="PTHR33906:SF1">
    <property type="entry name" value="INTRAFLAGELLAR TRANSPORT PROTEIN 25 HOMOLOG"/>
    <property type="match status" value="1"/>
</dbReference>
<dbReference type="SUPFAM" id="SSF49785">
    <property type="entry name" value="Galactose-binding domain-like"/>
    <property type="match status" value="1"/>
</dbReference>
<dbReference type="InParanoid" id="A0A6P8Y3M8"/>
<dbReference type="RefSeq" id="XP_034230920.1">
    <property type="nucleotide sequence ID" value="XM_034375029.1"/>
</dbReference>
<dbReference type="OrthoDB" id="271080at2759"/>
<dbReference type="GO" id="GO:0030992">
    <property type="term" value="C:intraciliary transport particle B"/>
    <property type="evidence" value="ECO:0007669"/>
    <property type="project" value="InterPro"/>
</dbReference>
<name>A0A6P8Y3M8_THRPL</name>
<accession>A0A6P8Y3M8</accession>
<dbReference type="InterPro" id="IPR033558">
    <property type="entry name" value="IFT25"/>
</dbReference>
<gene>
    <name evidence="2" type="primary">LOC117639411</name>
</gene>
<keyword evidence="1" id="KW-1185">Reference proteome</keyword>
<dbReference type="GeneID" id="117639411"/>
<reference evidence="2" key="1">
    <citation type="submission" date="2025-08" db="UniProtKB">
        <authorList>
            <consortium name="RefSeq"/>
        </authorList>
    </citation>
    <scope>IDENTIFICATION</scope>
    <source>
        <tissue evidence="2">Total insect</tissue>
    </source>
</reference>
<dbReference type="GO" id="GO:0005929">
    <property type="term" value="C:cilium"/>
    <property type="evidence" value="ECO:0007669"/>
    <property type="project" value="TreeGrafter"/>
</dbReference>